<feature type="compositionally biased region" description="Basic and acidic residues" evidence="2">
    <location>
        <begin position="368"/>
        <end position="382"/>
    </location>
</feature>
<gene>
    <name evidence="3" type="ORF">Tco_1028378</name>
</gene>
<keyword evidence="4" id="KW-1185">Reference proteome</keyword>
<evidence type="ECO:0000256" key="2">
    <source>
        <dbReference type="SAM" id="MobiDB-lite"/>
    </source>
</evidence>
<feature type="region of interest" description="Disordered" evidence="2">
    <location>
        <begin position="167"/>
        <end position="191"/>
    </location>
</feature>
<feature type="compositionally biased region" description="Polar residues" evidence="2">
    <location>
        <begin position="383"/>
        <end position="394"/>
    </location>
</feature>
<evidence type="ECO:0000313" key="4">
    <source>
        <dbReference type="Proteomes" id="UP001151760"/>
    </source>
</evidence>
<feature type="coiled-coil region" evidence="1">
    <location>
        <begin position="420"/>
        <end position="447"/>
    </location>
</feature>
<sequence>MDEIVESKNLDATTVVTPSNDKTNENKGVSNTVKSNAVRMNNTSAPIIKDWNSDDERKLSTAGVAVNTVRPVNTANTKAVNTVRSVNTAASKPIVNHPRTKTNAFKRGYSQSLRPFNRHFANKNSIINTNVNTAKVKYTTARDRAAAKHIEYLVGDEAVHKELGDRMERAATTASSLEAEQDSGSGPRPDTILGDVDCSNKVWWGGRLHRNQSNDPPLLKVNTFGSGEDSMQLMELMTHCTKLSALIQALVDWKKIIVNKTSIRRDLKLEDAEGSPCLSNATIFKELTRMGAKTIAWNEFSSTIASAIICLANNQKFIFSKYIFDNMLGDMSKHKKTFVNPSLTKKLFGNIKREGTGFSGKSKRKQRKEAEIAHDETEHEESVPTSSNDPLPSGEDSMQLNDLWFMYQIAKQVLNLEKAKSDQAIKIASLKKRVEKLERRRKFRTIRLQRLMKVGSASRIESSNDSLDAQEDTSKRGRRIKDIDADVEVTLVNETQERQDEDLMFDTRVLDGDEMFVDATTGEKRTIIQKNNESTAGVAVYY</sequence>
<reference evidence="3" key="1">
    <citation type="journal article" date="2022" name="Int. J. Mol. Sci.">
        <title>Draft Genome of Tanacetum Coccineum: Genomic Comparison of Closely Related Tanacetum-Family Plants.</title>
        <authorList>
            <person name="Yamashiro T."/>
            <person name="Shiraishi A."/>
            <person name="Nakayama K."/>
            <person name="Satake H."/>
        </authorList>
    </citation>
    <scope>NUCLEOTIDE SEQUENCE</scope>
</reference>
<protein>
    <submittedName>
        <fullName evidence="3">Uncharacterized protein</fullName>
    </submittedName>
</protein>
<accession>A0ABQ5G0I2</accession>
<keyword evidence="1" id="KW-0175">Coiled coil</keyword>
<organism evidence="3 4">
    <name type="scientific">Tanacetum coccineum</name>
    <dbReference type="NCBI Taxonomy" id="301880"/>
    <lineage>
        <taxon>Eukaryota</taxon>
        <taxon>Viridiplantae</taxon>
        <taxon>Streptophyta</taxon>
        <taxon>Embryophyta</taxon>
        <taxon>Tracheophyta</taxon>
        <taxon>Spermatophyta</taxon>
        <taxon>Magnoliopsida</taxon>
        <taxon>eudicotyledons</taxon>
        <taxon>Gunneridae</taxon>
        <taxon>Pentapetalae</taxon>
        <taxon>asterids</taxon>
        <taxon>campanulids</taxon>
        <taxon>Asterales</taxon>
        <taxon>Asteraceae</taxon>
        <taxon>Asteroideae</taxon>
        <taxon>Anthemideae</taxon>
        <taxon>Anthemidinae</taxon>
        <taxon>Tanacetum</taxon>
    </lineage>
</organism>
<dbReference type="EMBL" id="BQNB010017956">
    <property type="protein sequence ID" value="GJT69092.1"/>
    <property type="molecule type" value="Genomic_DNA"/>
</dbReference>
<proteinExistence type="predicted"/>
<evidence type="ECO:0000313" key="3">
    <source>
        <dbReference type="EMBL" id="GJT69092.1"/>
    </source>
</evidence>
<reference evidence="3" key="2">
    <citation type="submission" date="2022-01" db="EMBL/GenBank/DDBJ databases">
        <authorList>
            <person name="Yamashiro T."/>
            <person name="Shiraishi A."/>
            <person name="Satake H."/>
            <person name="Nakayama K."/>
        </authorList>
    </citation>
    <scope>NUCLEOTIDE SEQUENCE</scope>
</reference>
<feature type="region of interest" description="Disordered" evidence="2">
    <location>
        <begin position="354"/>
        <end position="394"/>
    </location>
</feature>
<name>A0ABQ5G0I2_9ASTR</name>
<evidence type="ECO:0000256" key="1">
    <source>
        <dbReference type="SAM" id="Coils"/>
    </source>
</evidence>
<dbReference type="Proteomes" id="UP001151760">
    <property type="component" value="Unassembled WGS sequence"/>
</dbReference>
<comment type="caution">
    <text evidence="3">The sequence shown here is derived from an EMBL/GenBank/DDBJ whole genome shotgun (WGS) entry which is preliminary data.</text>
</comment>
<feature type="compositionally biased region" description="Polar residues" evidence="2">
    <location>
        <begin position="172"/>
        <end position="184"/>
    </location>
</feature>